<dbReference type="Pfam" id="PF09179">
    <property type="entry name" value="TilS"/>
    <property type="match status" value="1"/>
</dbReference>
<dbReference type="InterPro" id="IPR011063">
    <property type="entry name" value="TilS/TtcA_N"/>
</dbReference>
<feature type="domain" description="Lysidine-tRNA(Ile) synthetase C-terminal" evidence="9">
    <location>
        <begin position="346"/>
        <end position="415"/>
    </location>
</feature>
<dbReference type="SUPFAM" id="SSF52402">
    <property type="entry name" value="Adenine nucleotide alpha hydrolases-like"/>
    <property type="match status" value="1"/>
</dbReference>
<evidence type="ECO:0000256" key="5">
    <source>
        <dbReference type="ARBA" id="ARBA00022694"/>
    </source>
</evidence>
<evidence type="ECO:0000313" key="11">
    <source>
        <dbReference type="Proteomes" id="UP001171945"/>
    </source>
</evidence>
<dbReference type="Pfam" id="PF11734">
    <property type="entry name" value="TilS_C"/>
    <property type="match status" value="1"/>
</dbReference>
<dbReference type="NCBIfam" id="TIGR02432">
    <property type="entry name" value="lysidine_TilS_N"/>
    <property type="match status" value="1"/>
</dbReference>
<dbReference type="HAMAP" id="MF_01161">
    <property type="entry name" value="tRNA_Ile_lys_synt"/>
    <property type="match status" value="1"/>
</dbReference>
<organism evidence="10 11">
    <name type="scientific">Candidatus Marithioploca araucensis</name>
    <dbReference type="NCBI Taxonomy" id="70273"/>
    <lineage>
        <taxon>Bacteria</taxon>
        <taxon>Pseudomonadati</taxon>
        <taxon>Pseudomonadota</taxon>
        <taxon>Gammaproteobacteria</taxon>
        <taxon>Thiotrichales</taxon>
        <taxon>Thiotrichaceae</taxon>
        <taxon>Candidatus Marithioploca</taxon>
    </lineage>
</organism>
<gene>
    <name evidence="10" type="primary">tilS</name>
    <name evidence="10" type="ORF">QUF54_08790</name>
</gene>
<dbReference type="SMART" id="SM00977">
    <property type="entry name" value="TilS_C"/>
    <property type="match status" value="1"/>
</dbReference>
<evidence type="ECO:0000256" key="2">
    <source>
        <dbReference type="ARBA" id="ARBA00013267"/>
    </source>
</evidence>
<keyword evidence="7" id="KW-0067">ATP-binding</keyword>
<keyword evidence="3" id="KW-0963">Cytoplasm</keyword>
<name>A0ABT7VV30_9GAMM</name>
<comment type="catalytic activity">
    <reaction evidence="8">
        <text>cytidine(34) in tRNA(Ile2) + L-lysine + ATP = lysidine(34) in tRNA(Ile2) + AMP + diphosphate + H(+)</text>
        <dbReference type="Rhea" id="RHEA:43744"/>
        <dbReference type="Rhea" id="RHEA-COMP:10625"/>
        <dbReference type="Rhea" id="RHEA-COMP:10670"/>
        <dbReference type="ChEBI" id="CHEBI:15378"/>
        <dbReference type="ChEBI" id="CHEBI:30616"/>
        <dbReference type="ChEBI" id="CHEBI:32551"/>
        <dbReference type="ChEBI" id="CHEBI:33019"/>
        <dbReference type="ChEBI" id="CHEBI:82748"/>
        <dbReference type="ChEBI" id="CHEBI:83665"/>
        <dbReference type="ChEBI" id="CHEBI:456215"/>
        <dbReference type="EC" id="6.3.4.19"/>
    </reaction>
</comment>
<evidence type="ECO:0000256" key="8">
    <source>
        <dbReference type="ARBA" id="ARBA00048539"/>
    </source>
</evidence>
<dbReference type="Gene3D" id="3.40.50.620">
    <property type="entry name" value="HUPs"/>
    <property type="match status" value="1"/>
</dbReference>
<evidence type="ECO:0000256" key="6">
    <source>
        <dbReference type="ARBA" id="ARBA00022741"/>
    </source>
</evidence>
<dbReference type="PANTHER" id="PTHR43033">
    <property type="entry name" value="TRNA(ILE)-LYSIDINE SYNTHASE-RELATED"/>
    <property type="match status" value="1"/>
</dbReference>
<evidence type="ECO:0000256" key="3">
    <source>
        <dbReference type="ARBA" id="ARBA00022490"/>
    </source>
</evidence>
<feature type="non-terminal residue" evidence="10">
    <location>
        <position position="1"/>
    </location>
</feature>
<dbReference type="InterPro" id="IPR012795">
    <property type="entry name" value="tRNA_Ile_lys_synt_N"/>
</dbReference>
<dbReference type="EMBL" id="JAUCGM010000634">
    <property type="protein sequence ID" value="MDM8563435.1"/>
    <property type="molecule type" value="Genomic_DNA"/>
</dbReference>
<dbReference type="GO" id="GO:0032267">
    <property type="term" value="F:tRNA(Ile)-lysidine synthase activity"/>
    <property type="evidence" value="ECO:0007669"/>
    <property type="project" value="UniProtKB-EC"/>
</dbReference>
<dbReference type="SUPFAM" id="SSF56037">
    <property type="entry name" value="PheT/TilS domain"/>
    <property type="match status" value="1"/>
</dbReference>
<evidence type="ECO:0000256" key="7">
    <source>
        <dbReference type="ARBA" id="ARBA00022840"/>
    </source>
</evidence>
<dbReference type="PANTHER" id="PTHR43033:SF1">
    <property type="entry name" value="TRNA(ILE)-LYSIDINE SYNTHASE-RELATED"/>
    <property type="match status" value="1"/>
</dbReference>
<dbReference type="CDD" id="cd01992">
    <property type="entry name" value="TilS_N"/>
    <property type="match status" value="1"/>
</dbReference>
<dbReference type="InterPro" id="IPR012094">
    <property type="entry name" value="tRNA_Ile_lys_synt"/>
</dbReference>
<proteinExistence type="inferred from homology"/>
<dbReference type="InterPro" id="IPR015262">
    <property type="entry name" value="tRNA_Ile_lys_synt_subst-bd"/>
</dbReference>
<comment type="caution">
    <text evidence="10">The sequence shown here is derived from an EMBL/GenBank/DDBJ whole genome shotgun (WGS) entry which is preliminary data.</text>
</comment>
<evidence type="ECO:0000256" key="1">
    <source>
        <dbReference type="ARBA" id="ARBA00004496"/>
    </source>
</evidence>
<reference evidence="10" key="1">
    <citation type="submission" date="2023-06" db="EMBL/GenBank/DDBJ databases">
        <title>Uncultivated large filamentous bacteria from sulfidic sediments reveal new species and different genomic features in energy metabolism and defense.</title>
        <authorList>
            <person name="Fonseca A."/>
        </authorList>
    </citation>
    <scope>NUCLEOTIDE SEQUENCE</scope>
    <source>
        <strain evidence="10">HSG4</strain>
    </source>
</reference>
<keyword evidence="5" id="KW-0819">tRNA processing</keyword>
<evidence type="ECO:0000313" key="10">
    <source>
        <dbReference type="EMBL" id="MDM8563435.1"/>
    </source>
</evidence>
<dbReference type="Gene3D" id="1.20.59.20">
    <property type="match status" value="1"/>
</dbReference>
<evidence type="ECO:0000256" key="4">
    <source>
        <dbReference type="ARBA" id="ARBA00022598"/>
    </source>
</evidence>
<dbReference type="EC" id="6.3.4.19" evidence="2"/>
<comment type="subcellular location">
    <subcellularLocation>
        <location evidence="1">Cytoplasm</location>
    </subcellularLocation>
</comment>
<keyword evidence="4 10" id="KW-0436">Ligase</keyword>
<dbReference type="Pfam" id="PF01171">
    <property type="entry name" value="ATP_bind_3"/>
    <property type="match status" value="1"/>
</dbReference>
<dbReference type="SUPFAM" id="SSF82829">
    <property type="entry name" value="MesJ substrate recognition domain-like"/>
    <property type="match status" value="1"/>
</dbReference>
<keyword evidence="11" id="KW-1185">Reference proteome</keyword>
<keyword evidence="6" id="KW-0547">Nucleotide-binding</keyword>
<accession>A0ABT7VV30</accession>
<sequence length="416" mass="47481">PTQQLWIAYSGGLDSHVLLHALAQIRSQTYDLRAIHIHHGIHAQADNWATHCLQVCEDLDIPCDVIRINIRVASRESLEAIARTARYDAIAQRIAPNDVVLTAQHTDDQAETVLLQLLRGAGVAGLAAMPSVTSLNHGWLIRPLLNYTRAQLRHYALQAHLQWIEDSSNADIQFDRNFLRHKIMPHLQQRWASVNHTLSRVARHQAEANELIQILAEQDWQSCQGENADQLLLSVLSCLSKARQRNLLRFWLKKLGLPLPSTVQLEHILSDVLTAKADRQPLVRWRGGEVRRYRNALFAMSNLPKMPDNSQYFTWLLPAQLQLPLGELTVNQVQGRGLALPTGTQLQVRFRQGGEKFRWHGHQRVVKKLLQALPPWLRDFIPLIYFENNLIALPNIGISDDFFAQAGEMGWEIKWE</sequence>
<protein>
    <recommendedName>
        <fullName evidence="2">tRNA(Ile)-lysidine synthetase</fullName>
        <ecNumber evidence="2">6.3.4.19</ecNumber>
    </recommendedName>
</protein>
<dbReference type="NCBIfam" id="TIGR02433">
    <property type="entry name" value="lysidine_TilS_C"/>
    <property type="match status" value="1"/>
</dbReference>
<dbReference type="InterPro" id="IPR014729">
    <property type="entry name" value="Rossmann-like_a/b/a_fold"/>
</dbReference>
<dbReference type="InterPro" id="IPR012796">
    <property type="entry name" value="Lysidine-tRNA-synth_C"/>
</dbReference>
<dbReference type="Proteomes" id="UP001171945">
    <property type="component" value="Unassembled WGS sequence"/>
</dbReference>
<evidence type="ECO:0000259" key="9">
    <source>
        <dbReference type="SMART" id="SM00977"/>
    </source>
</evidence>